<dbReference type="EMBL" id="CM004469">
    <property type="protein sequence ID" value="OCT92779.1"/>
    <property type="molecule type" value="Genomic_DNA"/>
</dbReference>
<protein>
    <submittedName>
        <fullName evidence="1">Uncharacterized protein</fullName>
    </submittedName>
</protein>
<name>A0A974HWC5_XENLA</name>
<sequence length="86" mass="9867">MLILPIVTRAIKHQSLYETACSFSDAKECERLPLKSVLQSKRWVCPLWEKCTSCFQQTAMTSFRQDGFRLANKTQWGRSVGGEQPN</sequence>
<organism evidence="1 2">
    <name type="scientific">Xenopus laevis</name>
    <name type="common">African clawed frog</name>
    <dbReference type="NCBI Taxonomy" id="8355"/>
    <lineage>
        <taxon>Eukaryota</taxon>
        <taxon>Metazoa</taxon>
        <taxon>Chordata</taxon>
        <taxon>Craniata</taxon>
        <taxon>Vertebrata</taxon>
        <taxon>Euteleostomi</taxon>
        <taxon>Amphibia</taxon>
        <taxon>Batrachia</taxon>
        <taxon>Anura</taxon>
        <taxon>Pipoidea</taxon>
        <taxon>Pipidae</taxon>
        <taxon>Xenopodinae</taxon>
        <taxon>Xenopus</taxon>
        <taxon>Xenopus</taxon>
    </lineage>
</organism>
<evidence type="ECO:0000313" key="1">
    <source>
        <dbReference type="EMBL" id="OCT92779.1"/>
    </source>
</evidence>
<evidence type="ECO:0000313" key="2">
    <source>
        <dbReference type="Proteomes" id="UP000694892"/>
    </source>
</evidence>
<reference evidence="2" key="1">
    <citation type="journal article" date="2016" name="Nature">
        <title>Genome evolution in the allotetraploid frog Xenopus laevis.</title>
        <authorList>
            <person name="Session A.M."/>
            <person name="Uno Y."/>
            <person name="Kwon T."/>
            <person name="Chapman J.A."/>
            <person name="Toyoda A."/>
            <person name="Takahashi S."/>
            <person name="Fukui A."/>
            <person name="Hikosaka A."/>
            <person name="Suzuki A."/>
            <person name="Kondo M."/>
            <person name="van Heeringen S.J."/>
            <person name="Quigley I."/>
            <person name="Heinz S."/>
            <person name="Ogino H."/>
            <person name="Ochi H."/>
            <person name="Hellsten U."/>
            <person name="Lyons J.B."/>
            <person name="Simakov O."/>
            <person name="Putnam N."/>
            <person name="Stites J."/>
            <person name="Kuroki Y."/>
            <person name="Tanaka T."/>
            <person name="Michiue T."/>
            <person name="Watanabe M."/>
            <person name="Bogdanovic O."/>
            <person name="Lister R."/>
            <person name="Georgiou G."/>
            <person name="Paranjpe S.S."/>
            <person name="van Kruijsbergen I."/>
            <person name="Shu S."/>
            <person name="Carlson J."/>
            <person name="Kinoshita T."/>
            <person name="Ohta Y."/>
            <person name="Mawaribuchi S."/>
            <person name="Jenkins J."/>
            <person name="Grimwood J."/>
            <person name="Schmutz J."/>
            <person name="Mitros T."/>
            <person name="Mozaffari S.V."/>
            <person name="Suzuki Y."/>
            <person name="Haramoto Y."/>
            <person name="Yamamoto T.S."/>
            <person name="Takagi C."/>
            <person name="Heald R."/>
            <person name="Miller K."/>
            <person name="Haudenschild C."/>
            <person name="Kitzman J."/>
            <person name="Nakayama T."/>
            <person name="Izutsu Y."/>
            <person name="Robert J."/>
            <person name="Fortriede J."/>
            <person name="Burns K."/>
            <person name="Lotay V."/>
            <person name="Karimi K."/>
            <person name="Yasuoka Y."/>
            <person name="Dichmann D.S."/>
            <person name="Flajnik M.F."/>
            <person name="Houston D.W."/>
            <person name="Shendure J."/>
            <person name="DuPasquier L."/>
            <person name="Vize P.D."/>
            <person name="Zorn A.M."/>
            <person name="Ito M."/>
            <person name="Marcotte E.M."/>
            <person name="Wallingford J.B."/>
            <person name="Ito Y."/>
            <person name="Asashima M."/>
            <person name="Ueno N."/>
            <person name="Matsuda Y."/>
            <person name="Veenstra G.J."/>
            <person name="Fujiyama A."/>
            <person name="Harland R.M."/>
            <person name="Taira M."/>
            <person name="Rokhsar D.S."/>
        </authorList>
    </citation>
    <scope>NUCLEOTIDE SEQUENCE [LARGE SCALE GENOMIC DNA]</scope>
    <source>
        <strain evidence="2">J</strain>
    </source>
</reference>
<dbReference type="AlphaFoldDB" id="A0A974HWC5"/>
<gene>
    <name evidence="1" type="ORF">XELAEV_18015844mg</name>
</gene>
<dbReference type="Proteomes" id="UP000694892">
    <property type="component" value="Chromosome 2S"/>
</dbReference>
<proteinExistence type="predicted"/>
<accession>A0A974HWC5</accession>